<dbReference type="EMBL" id="KN831796">
    <property type="protein sequence ID" value="KIM37588.1"/>
    <property type="molecule type" value="Genomic_DNA"/>
</dbReference>
<dbReference type="HOGENOM" id="CLU_000288_6_10_1"/>
<feature type="domain" description="Nephrocystin 3-like N-terminal" evidence="2">
    <location>
        <begin position="70"/>
        <end position="232"/>
    </location>
</feature>
<protein>
    <recommendedName>
        <fullName evidence="2">Nephrocystin 3-like N-terminal domain-containing protein</fullName>
    </recommendedName>
</protein>
<evidence type="ECO:0000313" key="4">
    <source>
        <dbReference type="Proteomes" id="UP000053424"/>
    </source>
</evidence>
<reference evidence="4" key="2">
    <citation type="submission" date="2015-01" db="EMBL/GenBank/DDBJ databases">
        <title>Evolutionary Origins and Diversification of the Mycorrhizal Mutualists.</title>
        <authorList>
            <consortium name="DOE Joint Genome Institute"/>
            <consortium name="Mycorrhizal Genomics Consortium"/>
            <person name="Kohler A."/>
            <person name="Kuo A."/>
            <person name="Nagy L.G."/>
            <person name="Floudas D."/>
            <person name="Copeland A."/>
            <person name="Barry K.W."/>
            <person name="Cichocki N."/>
            <person name="Veneault-Fourrey C."/>
            <person name="LaButti K."/>
            <person name="Lindquist E.A."/>
            <person name="Lipzen A."/>
            <person name="Lundell T."/>
            <person name="Morin E."/>
            <person name="Murat C."/>
            <person name="Riley R."/>
            <person name="Ohm R."/>
            <person name="Sun H."/>
            <person name="Tunlid A."/>
            <person name="Henrissat B."/>
            <person name="Grigoriev I.V."/>
            <person name="Hibbett D.S."/>
            <person name="Martin F."/>
        </authorList>
    </citation>
    <scope>NUCLEOTIDE SEQUENCE [LARGE SCALE GENOMIC DNA]</scope>
    <source>
        <strain evidence="4">h7</strain>
    </source>
</reference>
<dbReference type="OrthoDB" id="2970937at2759"/>
<dbReference type="PANTHER" id="PTHR10039:SF14">
    <property type="entry name" value="NACHT DOMAIN-CONTAINING PROTEIN"/>
    <property type="match status" value="1"/>
</dbReference>
<dbReference type="PANTHER" id="PTHR10039">
    <property type="entry name" value="AMELOGENIN"/>
    <property type="match status" value="1"/>
</dbReference>
<dbReference type="InterPro" id="IPR027417">
    <property type="entry name" value="P-loop_NTPase"/>
</dbReference>
<keyword evidence="1" id="KW-0677">Repeat</keyword>
<gene>
    <name evidence="3" type="ORF">M413DRAFT_30784</name>
</gene>
<dbReference type="Gene3D" id="3.40.50.300">
    <property type="entry name" value="P-loop containing nucleotide triphosphate hydrolases"/>
    <property type="match status" value="1"/>
</dbReference>
<dbReference type="Proteomes" id="UP000053424">
    <property type="component" value="Unassembled WGS sequence"/>
</dbReference>
<organism evidence="3 4">
    <name type="scientific">Hebeloma cylindrosporum</name>
    <dbReference type="NCBI Taxonomy" id="76867"/>
    <lineage>
        <taxon>Eukaryota</taxon>
        <taxon>Fungi</taxon>
        <taxon>Dikarya</taxon>
        <taxon>Basidiomycota</taxon>
        <taxon>Agaricomycotina</taxon>
        <taxon>Agaricomycetes</taxon>
        <taxon>Agaricomycetidae</taxon>
        <taxon>Agaricales</taxon>
        <taxon>Agaricineae</taxon>
        <taxon>Hymenogastraceae</taxon>
        <taxon>Hebeloma</taxon>
    </lineage>
</organism>
<reference evidence="3 4" key="1">
    <citation type="submission" date="2014-04" db="EMBL/GenBank/DDBJ databases">
        <authorList>
            <consortium name="DOE Joint Genome Institute"/>
            <person name="Kuo A."/>
            <person name="Gay G."/>
            <person name="Dore J."/>
            <person name="Kohler A."/>
            <person name="Nagy L.G."/>
            <person name="Floudas D."/>
            <person name="Copeland A."/>
            <person name="Barry K.W."/>
            <person name="Cichocki N."/>
            <person name="Veneault-Fourrey C."/>
            <person name="LaButti K."/>
            <person name="Lindquist E.A."/>
            <person name="Lipzen A."/>
            <person name="Lundell T."/>
            <person name="Morin E."/>
            <person name="Murat C."/>
            <person name="Sun H."/>
            <person name="Tunlid A."/>
            <person name="Henrissat B."/>
            <person name="Grigoriev I.V."/>
            <person name="Hibbett D.S."/>
            <person name="Martin F."/>
            <person name="Nordberg H.P."/>
            <person name="Cantor M.N."/>
            <person name="Hua S.X."/>
        </authorList>
    </citation>
    <scope>NUCLEOTIDE SEQUENCE [LARGE SCALE GENOMIC DNA]</scope>
    <source>
        <strain evidence="4">h7</strain>
    </source>
</reference>
<evidence type="ECO:0000313" key="3">
    <source>
        <dbReference type="EMBL" id="KIM37588.1"/>
    </source>
</evidence>
<dbReference type="InterPro" id="IPR056884">
    <property type="entry name" value="NPHP3-like_N"/>
</dbReference>
<name>A0A0C2XIG5_HEBCY</name>
<dbReference type="Pfam" id="PF24883">
    <property type="entry name" value="NPHP3_N"/>
    <property type="match status" value="1"/>
</dbReference>
<evidence type="ECO:0000259" key="2">
    <source>
        <dbReference type="Pfam" id="PF24883"/>
    </source>
</evidence>
<evidence type="ECO:0000256" key="1">
    <source>
        <dbReference type="ARBA" id="ARBA00022737"/>
    </source>
</evidence>
<accession>A0A0C2XIG5</accession>
<dbReference type="SUPFAM" id="SSF52540">
    <property type="entry name" value="P-loop containing nucleoside triphosphate hydrolases"/>
    <property type="match status" value="1"/>
</dbReference>
<dbReference type="AlphaFoldDB" id="A0A0C2XIG5"/>
<keyword evidence="4" id="KW-1185">Reference proteome</keyword>
<sequence>MSSMFASNALITGGTVTQVHGDAHYHGFREGANILYRETATNAFHNSYERFDPPKCHPNTRMAILEKIMKWIQWEEDLDAFIMWVYGPAGAGKSAIAQTIAEMCEEQMIMLASFFFSRRDRSRSSAKPLIATIAYQITLNLPGVRDAILEAIERDPLIFSKSLEVQCNSLIIAPLQPLAEAGFFKDPRSRHLVIIDGLDECSDCSVQRNIVDVLAKAQRQHHLPLKFLFTSRPEQHISLAFNTGLLANITTRIALGESYHPDKDIELFLNDKLQEIKSSHPLRAYIPRRWPLPQDLSVLVMKSSGQFIYASTVINYVSSIRHKPTDRLDIICGIRPPQRDLPFEELDALYTHILNGAENIEAALEIISLAFLSEDWYADDLSRSVPVIEEFLCLQPGDVELYLGDLNSLVKIESKERIFIQHASLPDFLLDPARSKALWINPRARHAAFARRCLKLLQRVDGIQTWCFAAYNITANIKNAEMSPELCDDLINFSLGTDRRHCHTIAFGTNFVAALKKLPLTEVDHSHIFQALQGTFDRILCNVLEKYHSFPGFALLLGVVHWYTKPKRKKCHVREELSSWYLVRYRSLREGAILNAIGYNGILKFDGGFCSKLTFKEILAYFADSLENPVRSGPQIFDKQRYATAAKECLQLCLCSHNTFSKGATEFFHRDKSLRRDKPWAWIRRSGVHSRIWIARHHSKVRLLKSTKRWYTIDPGCRYPEGSPIHEYLRSLPYRGALELLPSLLEKSAISFDLAEVMRRRTFTTMAQRFPRRTRLAKEAIKKYLSRVESAMGNL</sequence>
<proteinExistence type="predicted"/>